<feature type="region of interest" description="Disordered" evidence="1">
    <location>
        <begin position="196"/>
        <end position="233"/>
    </location>
</feature>
<dbReference type="AlphaFoldDB" id="A0A222DZ55"/>
<dbReference type="Proteomes" id="UP000203589">
    <property type="component" value="Chromosome"/>
</dbReference>
<dbReference type="EMBL" id="CP022540">
    <property type="protein sequence ID" value="ASP19237.1"/>
    <property type="molecule type" value="Genomic_DNA"/>
</dbReference>
<gene>
    <name evidence="2" type="ORF">ANTHELSMS3_00517</name>
</gene>
<evidence type="ECO:0000313" key="3">
    <source>
        <dbReference type="Proteomes" id="UP000203589"/>
    </source>
</evidence>
<organism evidence="2 3">
    <name type="scientific">Antarctobacter heliothermus</name>
    <dbReference type="NCBI Taxonomy" id="74033"/>
    <lineage>
        <taxon>Bacteria</taxon>
        <taxon>Pseudomonadati</taxon>
        <taxon>Pseudomonadota</taxon>
        <taxon>Alphaproteobacteria</taxon>
        <taxon>Rhodobacterales</taxon>
        <taxon>Roseobacteraceae</taxon>
        <taxon>Antarctobacter</taxon>
    </lineage>
</organism>
<keyword evidence="3" id="KW-1185">Reference proteome</keyword>
<evidence type="ECO:0000256" key="1">
    <source>
        <dbReference type="SAM" id="MobiDB-lite"/>
    </source>
</evidence>
<name>A0A222DZ55_9RHOB</name>
<proteinExistence type="predicted"/>
<evidence type="ECO:0000313" key="2">
    <source>
        <dbReference type="EMBL" id="ASP19237.1"/>
    </source>
</evidence>
<reference evidence="2 3" key="1">
    <citation type="submission" date="2017-07" db="EMBL/GenBank/DDBJ databases">
        <title>Genome Sequence of Antarctobacter heliothermus Strain SMS3 Isolated from a culture of the Diatom Skeletonema marinoi.</title>
        <authorList>
            <person name="Topel M."/>
            <person name="Pinder M.I.M."/>
            <person name="Johansson O.N."/>
            <person name="Kourtchenko O."/>
            <person name="Godhe A."/>
            <person name="Clarke A.K."/>
        </authorList>
    </citation>
    <scope>NUCLEOTIDE SEQUENCE [LARGE SCALE GENOMIC DNA]</scope>
    <source>
        <strain evidence="2 3">SMS3</strain>
    </source>
</reference>
<protein>
    <submittedName>
        <fullName evidence="2">Uncharacterized protein</fullName>
    </submittedName>
</protein>
<accession>A0A222DZ55</accession>
<dbReference type="KEGG" id="aht:ANTHELSMS3_00517"/>
<sequence>MAPSAPYRTSAEQGTQRQRSAVIEVEIHLDRGAAVVTHGTAAVRVCPRGTVRRQLCWFEIYQCRLAESQQAPFVVGFRVGGDHGFQKRPGLGEEKPVVVGLGDLVGEVVEQAVNGDDVHDGQGAHGLRRIQCQTMGGSCAPVVSGKVKAVKPEPTHQEHLIARHFPKAVARHARWFTAFAIAAQVGADDGEFLRKDRRDLGPHGMGLRKPCKSSTGGPAPPTSNPMSMPFNVA</sequence>